<evidence type="ECO:0000313" key="4">
    <source>
        <dbReference type="Proteomes" id="UP000317171"/>
    </source>
</evidence>
<protein>
    <recommendedName>
        <fullName evidence="5">Secreted protein</fullName>
    </recommendedName>
</protein>
<keyword evidence="4" id="KW-1185">Reference proteome</keyword>
<dbReference type="Proteomes" id="UP000317171">
    <property type="component" value="Chromosome"/>
</dbReference>
<name>A0A517RK79_9PLAN</name>
<evidence type="ECO:0008006" key="5">
    <source>
        <dbReference type="Google" id="ProtNLM"/>
    </source>
</evidence>
<proteinExistence type="predicted"/>
<evidence type="ECO:0000256" key="2">
    <source>
        <dbReference type="SAM" id="SignalP"/>
    </source>
</evidence>
<dbReference type="RefSeq" id="WP_145219624.1">
    <property type="nucleotide sequence ID" value="NZ_CP036269.1"/>
</dbReference>
<gene>
    <name evidence="3" type="ORF">Pan241w_43960</name>
</gene>
<feature type="region of interest" description="Disordered" evidence="1">
    <location>
        <begin position="46"/>
        <end position="65"/>
    </location>
</feature>
<feature type="signal peptide" evidence="2">
    <location>
        <begin position="1"/>
        <end position="22"/>
    </location>
</feature>
<dbReference type="AlphaFoldDB" id="A0A517RK79"/>
<evidence type="ECO:0000313" key="3">
    <source>
        <dbReference type="EMBL" id="QDT44287.1"/>
    </source>
</evidence>
<feature type="chain" id="PRO_5021960458" description="Secreted protein" evidence="2">
    <location>
        <begin position="23"/>
        <end position="65"/>
    </location>
</feature>
<keyword evidence="2" id="KW-0732">Signal</keyword>
<evidence type="ECO:0000256" key="1">
    <source>
        <dbReference type="SAM" id="MobiDB-lite"/>
    </source>
</evidence>
<dbReference type="EMBL" id="CP036269">
    <property type="protein sequence ID" value="QDT44287.1"/>
    <property type="molecule type" value="Genomic_DNA"/>
</dbReference>
<dbReference type="KEGG" id="gaz:Pan241w_43960"/>
<organism evidence="3 4">
    <name type="scientific">Gimesia alba</name>
    <dbReference type="NCBI Taxonomy" id="2527973"/>
    <lineage>
        <taxon>Bacteria</taxon>
        <taxon>Pseudomonadati</taxon>
        <taxon>Planctomycetota</taxon>
        <taxon>Planctomycetia</taxon>
        <taxon>Planctomycetales</taxon>
        <taxon>Planctomycetaceae</taxon>
        <taxon>Gimesia</taxon>
    </lineage>
</organism>
<feature type="compositionally biased region" description="Basic and acidic residues" evidence="1">
    <location>
        <begin position="46"/>
        <end position="57"/>
    </location>
</feature>
<sequence length="65" mass="7117" precursor="true">MKLLSYRLLLLALCLLPGCGSGDESLDSGEITSEVKSEMEKEKEEVFAAESANREQQAKQAKGKK</sequence>
<accession>A0A517RK79</accession>
<reference evidence="3 4" key="1">
    <citation type="submission" date="2019-02" db="EMBL/GenBank/DDBJ databases">
        <title>Deep-cultivation of Planctomycetes and their phenomic and genomic characterization uncovers novel biology.</title>
        <authorList>
            <person name="Wiegand S."/>
            <person name="Jogler M."/>
            <person name="Boedeker C."/>
            <person name="Pinto D."/>
            <person name="Vollmers J."/>
            <person name="Rivas-Marin E."/>
            <person name="Kohn T."/>
            <person name="Peeters S.H."/>
            <person name="Heuer A."/>
            <person name="Rast P."/>
            <person name="Oberbeckmann S."/>
            <person name="Bunk B."/>
            <person name="Jeske O."/>
            <person name="Meyerdierks A."/>
            <person name="Storesund J.E."/>
            <person name="Kallscheuer N."/>
            <person name="Luecker S."/>
            <person name="Lage O.M."/>
            <person name="Pohl T."/>
            <person name="Merkel B.J."/>
            <person name="Hornburger P."/>
            <person name="Mueller R.-W."/>
            <person name="Bruemmer F."/>
            <person name="Labrenz M."/>
            <person name="Spormann A.M."/>
            <person name="Op den Camp H."/>
            <person name="Overmann J."/>
            <person name="Amann R."/>
            <person name="Jetten M.S.M."/>
            <person name="Mascher T."/>
            <person name="Medema M.H."/>
            <person name="Devos D.P."/>
            <person name="Kaster A.-K."/>
            <person name="Ovreas L."/>
            <person name="Rohde M."/>
            <person name="Galperin M.Y."/>
            <person name="Jogler C."/>
        </authorList>
    </citation>
    <scope>NUCLEOTIDE SEQUENCE [LARGE SCALE GENOMIC DNA]</scope>
    <source>
        <strain evidence="3 4">Pan241w</strain>
    </source>
</reference>